<name>A0ABX1GQZ5_9FLAO</name>
<dbReference type="PANTHER" id="PTHR22916:SF3">
    <property type="entry name" value="UDP-GLCNAC:BETAGAL BETA-1,3-N-ACETYLGLUCOSAMINYLTRANSFERASE-LIKE PROTEIN 1"/>
    <property type="match status" value="1"/>
</dbReference>
<proteinExistence type="predicted"/>
<dbReference type="InterPro" id="IPR001173">
    <property type="entry name" value="Glyco_trans_2-like"/>
</dbReference>
<dbReference type="CDD" id="cd00761">
    <property type="entry name" value="Glyco_tranf_GTA_type"/>
    <property type="match status" value="1"/>
</dbReference>
<sequence length="362" mass="41741">MKLNDKKSLVSVVMPVYNAENYLEEAVESILNQSYDNFELLIINDGSVDNSKSIAESLCKKDNRLIYLENKDNKGVAFTRNVGLRNSNGNFICWMDSDDTCDTQRLEKQVDFLSRNPEIGAVGTQIERFNQNGSFEQTSLNSNPEYIKASLLFRPAAVPNATIMLRNELIKKYNLSYNEQLRIGEDYGFVTQCSHHFRISILPEILYSYRIAENSITEFFNSKSKETFEHVKRVYKFQLNKIGLEVSEDELLTHDAVCNSEMITRYGIYKQGVDLMSRIENANKTSNIYDKEQLKQVLKTQYVFFGKKAGPIGLRALIFYTKLGFKLGYGNGFKNWLKIAVRCLLKYEGFEFEWPRALGFKT</sequence>
<dbReference type="PANTHER" id="PTHR22916">
    <property type="entry name" value="GLYCOSYLTRANSFERASE"/>
    <property type="match status" value="1"/>
</dbReference>
<keyword evidence="3" id="KW-1185">Reference proteome</keyword>
<dbReference type="SUPFAM" id="SSF53448">
    <property type="entry name" value="Nucleotide-diphospho-sugar transferases"/>
    <property type="match status" value="1"/>
</dbReference>
<dbReference type="Pfam" id="PF00535">
    <property type="entry name" value="Glycos_transf_2"/>
    <property type="match status" value="1"/>
</dbReference>
<feature type="domain" description="Glycosyltransferase 2-like" evidence="1">
    <location>
        <begin position="11"/>
        <end position="149"/>
    </location>
</feature>
<dbReference type="RefSeq" id="WP_168552268.1">
    <property type="nucleotide sequence ID" value="NZ_JAAWWL010000002.1"/>
</dbReference>
<evidence type="ECO:0000313" key="2">
    <source>
        <dbReference type="EMBL" id="NKI32043.1"/>
    </source>
</evidence>
<reference evidence="2 3" key="1">
    <citation type="submission" date="2020-04" db="EMBL/GenBank/DDBJ databases">
        <authorList>
            <person name="Yoon J."/>
        </authorList>
    </citation>
    <scope>NUCLEOTIDE SEQUENCE [LARGE SCALE GENOMIC DNA]</scope>
    <source>
        <strain evidence="2 3">DJ-13</strain>
    </source>
</reference>
<dbReference type="InterPro" id="IPR029044">
    <property type="entry name" value="Nucleotide-diphossugar_trans"/>
</dbReference>
<dbReference type="Gene3D" id="3.90.550.10">
    <property type="entry name" value="Spore Coat Polysaccharide Biosynthesis Protein SpsA, Chain A"/>
    <property type="match status" value="1"/>
</dbReference>
<evidence type="ECO:0000313" key="3">
    <source>
        <dbReference type="Proteomes" id="UP000718451"/>
    </source>
</evidence>
<dbReference type="EMBL" id="JAAWWL010000002">
    <property type="protein sequence ID" value="NKI32043.1"/>
    <property type="molecule type" value="Genomic_DNA"/>
</dbReference>
<dbReference type="Proteomes" id="UP000718451">
    <property type="component" value="Unassembled WGS sequence"/>
</dbReference>
<gene>
    <name evidence="2" type="ORF">HCU67_08830</name>
</gene>
<comment type="caution">
    <text evidence="2">The sequence shown here is derived from an EMBL/GenBank/DDBJ whole genome shotgun (WGS) entry which is preliminary data.</text>
</comment>
<evidence type="ECO:0000259" key="1">
    <source>
        <dbReference type="Pfam" id="PF00535"/>
    </source>
</evidence>
<accession>A0ABX1GQZ5</accession>
<protein>
    <submittedName>
        <fullName evidence="2">Glycosyltransferase family 2 protein</fullName>
    </submittedName>
</protein>
<organism evidence="2 3">
    <name type="scientific">Croceivirga thetidis</name>
    <dbReference type="NCBI Taxonomy" id="2721623"/>
    <lineage>
        <taxon>Bacteria</taxon>
        <taxon>Pseudomonadati</taxon>
        <taxon>Bacteroidota</taxon>
        <taxon>Flavobacteriia</taxon>
        <taxon>Flavobacteriales</taxon>
        <taxon>Flavobacteriaceae</taxon>
        <taxon>Croceivirga</taxon>
    </lineage>
</organism>